<dbReference type="InterPro" id="IPR027417">
    <property type="entry name" value="P-loop_NTPase"/>
</dbReference>
<keyword evidence="1" id="KW-0548">Nucleotidyltransferase</keyword>
<gene>
    <name evidence="1" type="ORF">UU56_C0012G0028</name>
</gene>
<dbReference type="AlphaFoldDB" id="A0A0G0VSS2"/>
<evidence type="ECO:0000313" key="1">
    <source>
        <dbReference type="EMBL" id="KKS03954.1"/>
    </source>
</evidence>
<dbReference type="Proteomes" id="UP000034493">
    <property type="component" value="Unassembled WGS sequence"/>
</dbReference>
<dbReference type="PANTHER" id="PTHR11669">
    <property type="entry name" value="REPLICATION FACTOR C / DNA POLYMERASE III GAMMA-TAU SUBUNIT"/>
    <property type="match status" value="1"/>
</dbReference>
<keyword evidence="1" id="KW-0239">DNA-directed DNA polymerase</keyword>
<dbReference type="GO" id="GO:0003887">
    <property type="term" value="F:DNA-directed DNA polymerase activity"/>
    <property type="evidence" value="ECO:0007669"/>
    <property type="project" value="UniProtKB-KW"/>
</dbReference>
<proteinExistence type="predicted"/>
<comment type="caution">
    <text evidence="1">The sequence shown here is derived from an EMBL/GenBank/DDBJ whole genome shotgun (WGS) entry which is preliminary data.</text>
</comment>
<dbReference type="Gene3D" id="3.40.50.300">
    <property type="entry name" value="P-loop containing nucleotide triphosphate hydrolases"/>
    <property type="match status" value="1"/>
</dbReference>
<reference evidence="1 2" key="1">
    <citation type="journal article" date="2015" name="Nature">
        <title>rRNA introns, odd ribosomes, and small enigmatic genomes across a large radiation of phyla.</title>
        <authorList>
            <person name="Brown C.T."/>
            <person name="Hug L.A."/>
            <person name="Thomas B.C."/>
            <person name="Sharon I."/>
            <person name="Castelle C.J."/>
            <person name="Singh A."/>
            <person name="Wilkins M.J."/>
            <person name="Williams K.H."/>
            <person name="Banfield J.F."/>
        </authorList>
    </citation>
    <scope>NUCLEOTIDE SEQUENCE [LARGE SCALE GENOMIC DNA]</scope>
</reference>
<keyword evidence="1" id="KW-0808">Transferase</keyword>
<dbReference type="GO" id="GO:0006261">
    <property type="term" value="P:DNA-templated DNA replication"/>
    <property type="evidence" value="ECO:0007669"/>
    <property type="project" value="TreeGrafter"/>
</dbReference>
<dbReference type="EMBL" id="LCBC01000012">
    <property type="protein sequence ID" value="KKS03954.1"/>
    <property type="molecule type" value="Genomic_DNA"/>
</dbReference>
<organism evidence="1 2">
    <name type="scientific">Candidatus Curtissbacteria bacterium GW2011_GWA2_41_24</name>
    <dbReference type="NCBI Taxonomy" id="1618411"/>
    <lineage>
        <taxon>Bacteria</taxon>
        <taxon>Candidatus Curtissiibacteriota</taxon>
    </lineage>
</organism>
<dbReference type="PANTHER" id="PTHR11669:SF8">
    <property type="entry name" value="DNA POLYMERASE III SUBUNIT DELTA"/>
    <property type="match status" value="1"/>
</dbReference>
<dbReference type="Pfam" id="PF13177">
    <property type="entry name" value="DNA_pol3_delta2"/>
    <property type="match status" value="1"/>
</dbReference>
<name>A0A0G0VSS2_9BACT</name>
<evidence type="ECO:0000313" key="2">
    <source>
        <dbReference type="Proteomes" id="UP000034493"/>
    </source>
</evidence>
<accession>A0A0G0VSS2</accession>
<dbReference type="SUPFAM" id="SSF52540">
    <property type="entry name" value="P-loop containing nucleoside triphosphate hydrolases"/>
    <property type="match status" value="1"/>
</dbReference>
<sequence length="222" mass="24946">MKTIFQSYLIIGDQITRRSEAKDLAKSFGINLLKTSPDIFIIEPQGQFITIDQVRNLKRHIFQKPLKSNFKFVIIEEANKLTDEAQNALLKILEEPPASAIIVLEADNKQQFLPTILSRVIIKRAKQPKLSASSDFNILDESDTLAAIEKIVQVENPSIWLSSQIQMAYTKLLKKIGGGNSNFTPEDLAEIIEKSAKAKTMIEANVNAKFVLANLFFQINSL</sequence>
<protein>
    <submittedName>
        <fullName evidence="1">DNA-directed DNA polymerase</fullName>
    </submittedName>
</protein>
<dbReference type="InterPro" id="IPR050238">
    <property type="entry name" value="DNA_Rep/Repair_Clamp_Loader"/>
</dbReference>